<evidence type="ECO:0000256" key="9">
    <source>
        <dbReference type="SAM" id="MobiDB-lite"/>
    </source>
</evidence>
<keyword evidence="3" id="KW-0479">Metal-binding</keyword>
<evidence type="ECO:0000256" key="11">
    <source>
        <dbReference type="SAM" id="SignalP"/>
    </source>
</evidence>
<keyword evidence="2 10" id="KW-0812">Transmembrane</keyword>
<comment type="caution">
    <text evidence="13">The sequence shown here is derived from an EMBL/GenBank/DDBJ whole genome shotgun (WGS) entry which is preliminary data.</text>
</comment>
<feature type="region of interest" description="Disordered" evidence="9">
    <location>
        <begin position="499"/>
        <end position="565"/>
    </location>
</feature>
<reference evidence="13 14" key="1">
    <citation type="journal article" date="2020" name="Genomics">
        <title>Complete, high-quality genomes from long-read metagenomic sequencing of two wolf lichen thalli reveals enigmatic genome architecture.</title>
        <authorList>
            <person name="McKenzie S.K."/>
            <person name="Walston R.F."/>
            <person name="Allen J.L."/>
        </authorList>
    </citation>
    <scope>NUCLEOTIDE SEQUENCE [LARGE SCALE GENOMIC DNA]</scope>
    <source>
        <strain evidence="13">WasteWater1</strain>
    </source>
</reference>
<evidence type="ECO:0000256" key="4">
    <source>
        <dbReference type="ARBA" id="ARBA00022771"/>
    </source>
</evidence>
<dbReference type="Proteomes" id="UP000593566">
    <property type="component" value="Unassembled WGS sequence"/>
</dbReference>
<feature type="signal peptide" evidence="11">
    <location>
        <begin position="1"/>
        <end position="25"/>
    </location>
</feature>
<dbReference type="InterPro" id="IPR001841">
    <property type="entry name" value="Znf_RING"/>
</dbReference>
<evidence type="ECO:0000313" key="14">
    <source>
        <dbReference type="Proteomes" id="UP000593566"/>
    </source>
</evidence>
<evidence type="ECO:0000256" key="5">
    <source>
        <dbReference type="ARBA" id="ARBA00022833"/>
    </source>
</evidence>
<feature type="compositionally biased region" description="Low complexity" evidence="9">
    <location>
        <begin position="516"/>
        <end position="548"/>
    </location>
</feature>
<comment type="subcellular location">
    <subcellularLocation>
        <location evidence="1">Membrane</location>
    </subcellularLocation>
</comment>
<feature type="compositionally biased region" description="Low complexity" evidence="9">
    <location>
        <begin position="185"/>
        <end position="194"/>
    </location>
</feature>
<feature type="region of interest" description="Disordered" evidence="9">
    <location>
        <begin position="401"/>
        <end position="437"/>
    </location>
</feature>
<sequence>MLSATLPRRLLAICLSLLTVSRISAQSVAPSNATTNDTVEFVLSTFLNQMSIQSRILPLTNGAGLSGSLSQLEQINPQGPLVLTTTKTVESLQPGDIAYISCEPSDYSGDIDAARTMNLAVNNKPYAIVLYSEYAATCSFSPSGDFQYVSVYTMQNASSSVAVVDGLQKNNPPYPATSISVDQKSANGTSSSDSGSGGLGKSPTTAVAMIILYSITGIITALFLIIIIVGAIRAHRHPERYGPRRVIGRVRQGRAKGLARAMLETLPIVKFGDKEEDDKPAEQGRDVELAGVPQEAAAGTEHHGDGASKSNTDAPAEGGPDVVTTEAAAGSTQPKEGAAADAADSADNGLACSVCTDDFIKGQNIRVLPCKHKFHPECIDPWLLNVSGTCPLCRVDLHPTSPDNEEPEADGADTDVIPADSGDRSIPPTESARRNRRSRILSTLNVGRMRHATADERIDALRRLREENQATNDNADQGGWIVGERTMNRARARLSRAFGSRPASGIHGSRPTSQVPAAAASAEAPTTAETPATAEARASEAAATNEAPVPIEATPFAGALASSPR</sequence>
<evidence type="ECO:0000256" key="10">
    <source>
        <dbReference type="SAM" id="Phobius"/>
    </source>
</evidence>
<keyword evidence="11" id="KW-0732">Signal</keyword>
<dbReference type="PROSITE" id="PS50089">
    <property type="entry name" value="ZF_RING_2"/>
    <property type="match status" value="1"/>
</dbReference>
<evidence type="ECO:0000313" key="13">
    <source>
        <dbReference type="EMBL" id="KAF6221903.1"/>
    </source>
</evidence>
<feature type="domain" description="RING-type" evidence="12">
    <location>
        <begin position="352"/>
        <end position="394"/>
    </location>
</feature>
<dbReference type="InterPro" id="IPR013083">
    <property type="entry name" value="Znf_RING/FYVE/PHD"/>
</dbReference>
<feature type="chain" id="PRO_5034654235" description="RING-type domain-containing protein" evidence="11">
    <location>
        <begin position="26"/>
        <end position="565"/>
    </location>
</feature>
<dbReference type="PANTHER" id="PTHR46539:SF1">
    <property type="entry name" value="E3 UBIQUITIN-PROTEIN LIGASE ATL42"/>
    <property type="match status" value="1"/>
</dbReference>
<name>A0A8H6CEF9_9LECA</name>
<evidence type="ECO:0000256" key="7">
    <source>
        <dbReference type="ARBA" id="ARBA00023136"/>
    </source>
</evidence>
<dbReference type="Pfam" id="PF13639">
    <property type="entry name" value="zf-RING_2"/>
    <property type="match status" value="1"/>
</dbReference>
<evidence type="ECO:0000256" key="8">
    <source>
        <dbReference type="PROSITE-ProRule" id="PRU00175"/>
    </source>
</evidence>
<keyword evidence="6 10" id="KW-1133">Transmembrane helix</keyword>
<dbReference type="Gene3D" id="3.30.40.10">
    <property type="entry name" value="Zinc/RING finger domain, C3HC4 (zinc finger)"/>
    <property type="match status" value="1"/>
</dbReference>
<keyword evidence="4 8" id="KW-0863">Zinc-finger</keyword>
<dbReference type="AlphaFoldDB" id="A0A8H6CEF9"/>
<keyword evidence="7 10" id="KW-0472">Membrane</keyword>
<accession>A0A8H6CEF9</accession>
<feature type="region of interest" description="Disordered" evidence="9">
    <location>
        <begin position="296"/>
        <end position="322"/>
    </location>
</feature>
<dbReference type="GO" id="GO:0016020">
    <property type="term" value="C:membrane"/>
    <property type="evidence" value="ECO:0007669"/>
    <property type="project" value="UniProtKB-SubCell"/>
</dbReference>
<feature type="transmembrane region" description="Helical" evidence="10">
    <location>
        <begin position="210"/>
        <end position="232"/>
    </location>
</feature>
<evidence type="ECO:0000256" key="6">
    <source>
        <dbReference type="ARBA" id="ARBA00022989"/>
    </source>
</evidence>
<gene>
    <name evidence="13" type="ORF">HO133_001871</name>
</gene>
<evidence type="ECO:0000256" key="3">
    <source>
        <dbReference type="ARBA" id="ARBA00022723"/>
    </source>
</evidence>
<proteinExistence type="predicted"/>
<dbReference type="RefSeq" id="XP_037151338.1">
    <property type="nucleotide sequence ID" value="XM_037292799.1"/>
</dbReference>
<evidence type="ECO:0000256" key="1">
    <source>
        <dbReference type="ARBA" id="ARBA00004370"/>
    </source>
</evidence>
<dbReference type="GeneID" id="59330285"/>
<dbReference type="CDD" id="cd16454">
    <property type="entry name" value="RING-H2_PA-TM-RING"/>
    <property type="match status" value="1"/>
</dbReference>
<protein>
    <recommendedName>
        <fullName evidence="12">RING-type domain-containing protein</fullName>
    </recommendedName>
</protein>
<evidence type="ECO:0000256" key="2">
    <source>
        <dbReference type="ARBA" id="ARBA00022692"/>
    </source>
</evidence>
<keyword evidence="14" id="KW-1185">Reference proteome</keyword>
<dbReference type="SUPFAM" id="SSF57850">
    <property type="entry name" value="RING/U-box"/>
    <property type="match status" value="1"/>
</dbReference>
<keyword evidence="5" id="KW-0862">Zinc</keyword>
<dbReference type="EMBL" id="JACCJB010000013">
    <property type="protein sequence ID" value="KAF6221903.1"/>
    <property type="molecule type" value="Genomic_DNA"/>
</dbReference>
<evidence type="ECO:0000259" key="12">
    <source>
        <dbReference type="PROSITE" id="PS50089"/>
    </source>
</evidence>
<feature type="compositionally biased region" description="Acidic residues" evidence="9">
    <location>
        <begin position="403"/>
        <end position="413"/>
    </location>
</feature>
<organism evidence="13 14">
    <name type="scientific">Letharia lupina</name>
    <dbReference type="NCBI Taxonomy" id="560253"/>
    <lineage>
        <taxon>Eukaryota</taxon>
        <taxon>Fungi</taxon>
        <taxon>Dikarya</taxon>
        <taxon>Ascomycota</taxon>
        <taxon>Pezizomycotina</taxon>
        <taxon>Lecanoromycetes</taxon>
        <taxon>OSLEUM clade</taxon>
        <taxon>Lecanoromycetidae</taxon>
        <taxon>Lecanorales</taxon>
        <taxon>Lecanorineae</taxon>
        <taxon>Parmeliaceae</taxon>
        <taxon>Letharia</taxon>
    </lineage>
</organism>
<dbReference type="SMART" id="SM00184">
    <property type="entry name" value="RING"/>
    <property type="match status" value="1"/>
</dbReference>
<feature type="region of interest" description="Disordered" evidence="9">
    <location>
        <begin position="174"/>
        <end position="201"/>
    </location>
</feature>
<dbReference type="GO" id="GO:0008270">
    <property type="term" value="F:zinc ion binding"/>
    <property type="evidence" value="ECO:0007669"/>
    <property type="project" value="UniProtKB-KW"/>
</dbReference>
<dbReference type="PANTHER" id="PTHR46539">
    <property type="entry name" value="E3 UBIQUITIN-PROTEIN LIGASE ATL42"/>
    <property type="match status" value="1"/>
</dbReference>